<feature type="compositionally biased region" description="Polar residues" evidence="1">
    <location>
        <begin position="657"/>
        <end position="674"/>
    </location>
</feature>
<feature type="region of interest" description="Disordered" evidence="1">
    <location>
        <begin position="1"/>
        <end position="24"/>
    </location>
</feature>
<reference evidence="4" key="2">
    <citation type="submission" date="2025-08" db="UniProtKB">
        <authorList>
            <consortium name="RefSeq"/>
        </authorList>
    </citation>
    <scope>IDENTIFICATION</scope>
    <source>
        <tissue evidence="4">Leaf</tissue>
    </source>
</reference>
<protein>
    <submittedName>
        <fullName evidence="4">Uncharacterized protein isoform X1</fullName>
    </submittedName>
</protein>
<dbReference type="PANTHER" id="PTHR46033:SF67">
    <property type="entry name" value="AMINOTRANSFERASE-LIKE, PLANT MOBILE DOMAIN FAMILY PROTEIN"/>
    <property type="match status" value="1"/>
</dbReference>
<keyword evidence="3" id="KW-1185">Reference proteome</keyword>
<dbReference type="PANTHER" id="PTHR46033">
    <property type="entry name" value="PROTEIN MAIN-LIKE 2"/>
    <property type="match status" value="1"/>
</dbReference>
<feature type="region of interest" description="Disordered" evidence="1">
    <location>
        <begin position="655"/>
        <end position="687"/>
    </location>
</feature>
<name>A0ABM3QIG8_SPIOL</name>
<feature type="region of interest" description="Disordered" evidence="1">
    <location>
        <begin position="701"/>
        <end position="722"/>
    </location>
</feature>
<dbReference type="InterPro" id="IPR044824">
    <property type="entry name" value="MAIN-like"/>
</dbReference>
<feature type="compositionally biased region" description="Basic and acidic residues" evidence="1">
    <location>
        <begin position="676"/>
        <end position="687"/>
    </location>
</feature>
<evidence type="ECO:0000256" key="1">
    <source>
        <dbReference type="SAM" id="MobiDB-lite"/>
    </source>
</evidence>
<evidence type="ECO:0000259" key="2">
    <source>
        <dbReference type="Pfam" id="PF10536"/>
    </source>
</evidence>
<accession>A0ABM3QIG8</accession>
<gene>
    <name evidence="4" type="primary">LOC110797967</name>
</gene>
<evidence type="ECO:0000313" key="4">
    <source>
        <dbReference type="RefSeq" id="XP_056683154.1"/>
    </source>
</evidence>
<feature type="compositionally biased region" description="Basic and acidic residues" evidence="1">
    <location>
        <begin position="701"/>
        <end position="715"/>
    </location>
</feature>
<proteinExistence type="predicted"/>
<reference evidence="3" key="1">
    <citation type="journal article" date="2021" name="Nat. Commun.">
        <title>Genomic analyses provide insights into spinach domestication and the genetic basis of agronomic traits.</title>
        <authorList>
            <person name="Cai X."/>
            <person name="Sun X."/>
            <person name="Xu C."/>
            <person name="Sun H."/>
            <person name="Wang X."/>
            <person name="Ge C."/>
            <person name="Zhang Z."/>
            <person name="Wang Q."/>
            <person name="Fei Z."/>
            <person name="Jiao C."/>
            <person name="Wang Q."/>
        </authorList>
    </citation>
    <scope>NUCLEOTIDE SEQUENCE [LARGE SCALE GENOMIC DNA]</scope>
    <source>
        <strain evidence="3">cv. Varoflay</strain>
    </source>
</reference>
<dbReference type="Proteomes" id="UP000813463">
    <property type="component" value="Chromosome 4"/>
</dbReference>
<feature type="region of interest" description="Disordered" evidence="1">
    <location>
        <begin position="566"/>
        <end position="606"/>
    </location>
</feature>
<feature type="domain" description="Aminotransferase-like plant mobile" evidence="2">
    <location>
        <begin position="192"/>
        <end position="535"/>
    </location>
</feature>
<sequence>MLTPKGKKKEKNKAKNASRPRSPSILKLEYKSTFSFLKKKKKKKKTTFPFNVFRREKDESPETAKLPLTYLQTNLPKHRKQTHQKFQPKFKIMVEHETLIEERESQIVLPINGKPSFRIAHFLKPSIPSSKQAQTLFNPPPNPDPTKPISPILKSLSSKVHFYGWRYPLKNWNSWVKKLRPSFESTWKNASIFEAIMASTFEIPKCRMSVFALAEKWCSETSTFVLPWGEVTITLEDVLVLGGFSVTGDSVLSEIRSKELLEIEESLLVARSELIRTKSKKASQQQWMDMWMGKGRAFEHEAFLCLWLSRYVLPADDCSTMNKSVFQIAVLLSRGNRIALAPAVLASIYRDLRLLKEKIATFRGLGDQVDGNVLKLGLWAPLQLLQVWFWERFPKLSPKFNYVTKGSCRLERWHNVKFLRNKEVDLVIDFASDDFRWRPYSNPLNNLPFELDLESYGRCIRVSHLVGLDCIEQYFPHRVAMQFGLDQDIPIPSLCSDTMENAWTNYNKPIGDMKLYRPPKLFESGVTPRYLDWWKKFKVVKESSSFEIKKEGISITLEERLRIKKENNEADVPPGFSPKGKRVAAEPDNSVDQHKPSPKRSRQSLSCPVIDIESSESDASPATFSQTKGVRVEVDSDDDHLTLTELFKVTGTERTNKSGQFSKSCGESPISSAGDNDFRREKKNTEDHTRLILPAEEVSRKGLTVEDGTESKDGSSVRSPISIDKNEVQTSFNGALESPGIDLLDRIARLQRIVDMVKAAKIVQV</sequence>
<dbReference type="RefSeq" id="XP_056683154.1">
    <property type="nucleotide sequence ID" value="XM_056827176.1"/>
</dbReference>
<dbReference type="InterPro" id="IPR019557">
    <property type="entry name" value="AminoTfrase-like_pln_mobile"/>
</dbReference>
<dbReference type="Pfam" id="PF10536">
    <property type="entry name" value="PMD"/>
    <property type="match status" value="1"/>
</dbReference>
<organism evidence="3 4">
    <name type="scientific">Spinacia oleracea</name>
    <name type="common">Spinach</name>
    <dbReference type="NCBI Taxonomy" id="3562"/>
    <lineage>
        <taxon>Eukaryota</taxon>
        <taxon>Viridiplantae</taxon>
        <taxon>Streptophyta</taxon>
        <taxon>Embryophyta</taxon>
        <taxon>Tracheophyta</taxon>
        <taxon>Spermatophyta</taxon>
        <taxon>Magnoliopsida</taxon>
        <taxon>eudicotyledons</taxon>
        <taxon>Gunneridae</taxon>
        <taxon>Pentapetalae</taxon>
        <taxon>Caryophyllales</taxon>
        <taxon>Chenopodiaceae</taxon>
        <taxon>Chenopodioideae</taxon>
        <taxon>Anserineae</taxon>
        <taxon>Spinacia</taxon>
    </lineage>
</organism>
<feature type="compositionally biased region" description="Basic residues" evidence="1">
    <location>
        <begin position="1"/>
        <end position="18"/>
    </location>
</feature>
<evidence type="ECO:0000313" key="3">
    <source>
        <dbReference type="Proteomes" id="UP000813463"/>
    </source>
</evidence>
<dbReference type="GeneID" id="110797967"/>